<name>A0ABX0YN90_STRTL</name>
<evidence type="ECO:0000256" key="5">
    <source>
        <dbReference type="SAM" id="MobiDB-lite"/>
    </source>
</evidence>
<gene>
    <name evidence="8" type="ORF">HCJ95_06565</name>
</gene>
<feature type="transmembrane region" description="Helical" evidence="6">
    <location>
        <begin position="375"/>
        <end position="394"/>
    </location>
</feature>
<dbReference type="PANTHER" id="PTHR37422">
    <property type="entry name" value="TEICHURONIC ACID BIOSYNTHESIS PROTEIN TUAE"/>
    <property type="match status" value="1"/>
</dbReference>
<keyword evidence="8" id="KW-0436">Ligase</keyword>
<evidence type="ECO:0000256" key="4">
    <source>
        <dbReference type="ARBA" id="ARBA00023136"/>
    </source>
</evidence>
<dbReference type="Proteomes" id="UP000635996">
    <property type="component" value="Unassembled WGS sequence"/>
</dbReference>
<feature type="transmembrane region" description="Helical" evidence="6">
    <location>
        <begin position="219"/>
        <end position="243"/>
    </location>
</feature>
<comment type="caution">
    <text evidence="8">The sequence shown here is derived from an EMBL/GenBank/DDBJ whole genome shotgun (WGS) entry which is preliminary data.</text>
</comment>
<keyword evidence="3 6" id="KW-1133">Transmembrane helix</keyword>
<keyword evidence="9" id="KW-1185">Reference proteome</keyword>
<keyword evidence="2 6" id="KW-0812">Transmembrane</keyword>
<dbReference type="EMBL" id="JAATEL010000005">
    <property type="protein sequence ID" value="NJP13967.1"/>
    <property type="molecule type" value="Genomic_DNA"/>
</dbReference>
<accession>A0ABX0YN90</accession>
<feature type="region of interest" description="Disordered" evidence="5">
    <location>
        <begin position="1"/>
        <end position="100"/>
    </location>
</feature>
<feature type="compositionally biased region" description="Basic residues" evidence="5">
    <location>
        <begin position="56"/>
        <end position="73"/>
    </location>
</feature>
<feature type="domain" description="O-antigen ligase-related" evidence="7">
    <location>
        <begin position="220"/>
        <end position="355"/>
    </location>
</feature>
<protein>
    <submittedName>
        <fullName evidence="8">O-antigen ligase family protein</fullName>
    </submittedName>
</protein>
<dbReference type="InterPro" id="IPR051533">
    <property type="entry name" value="WaaL-like"/>
</dbReference>
<keyword evidence="4 6" id="KW-0472">Membrane</keyword>
<proteinExistence type="predicted"/>
<dbReference type="PANTHER" id="PTHR37422:SF13">
    <property type="entry name" value="LIPOPOLYSACCHARIDE BIOSYNTHESIS PROTEIN PA4999-RELATED"/>
    <property type="match status" value="1"/>
</dbReference>
<comment type="subcellular location">
    <subcellularLocation>
        <location evidence="1">Membrane</location>
        <topology evidence="1">Multi-pass membrane protein</topology>
    </subcellularLocation>
</comment>
<dbReference type="InterPro" id="IPR007016">
    <property type="entry name" value="O-antigen_ligase-rel_domated"/>
</dbReference>
<sequence>MRAAAATVIPGPDRRRRGVLGAEGTGRGATGYQQRGARVRSTGRPSANGTDDVRRTDRRRRAGRRGKRRTRGRAHGDATGPVHDGPDTTGRDAGRERRPGSDAAGVLVLAACAAWALITGAVHQGRPEGVLLAVLAVAAGYACGRIGGALLPVAAPCAGALAGAALAVTGPGLAAGPRPAASLGQVGATAAVLALSTGAACCAARAASAPALRLGLHLMAVAVATTAVAASAGAVICCAGVLLGSPAVGRTRHRGAVLAVLAAVPVVVAGTIWALAARALPGEAAGVLADLLTGHRVGLWQEALSLAHRHPVAGIGPGRFADFSTVAAPHPLPDGTPHSALLQQAVEQGLVGVALSAAAWVWVMHALWRSERPTPVVLAAGVALTVVASVALLGDALSFTAVPVGAGLLAGMATARPLTEETGAEETGVPESA</sequence>
<dbReference type="Pfam" id="PF04932">
    <property type="entry name" value="Wzy_C"/>
    <property type="match status" value="1"/>
</dbReference>
<evidence type="ECO:0000313" key="9">
    <source>
        <dbReference type="Proteomes" id="UP000635996"/>
    </source>
</evidence>
<feature type="transmembrane region" description="Helical" evidence="6">
    <location>
        <begin position="129"/>
        <end position="147"/>
    </location>
</feature>
<feature type="transmembrane region" description="Helical" evidence="6">
    <location>
        <begin position="349"/>
        <end position="368"/>
    </location>
</feature>
<reference evidence="8 9" key="1">
    <citation type="submission" date="2020-03" db="EMBL/GenBank/DDBJ databases">
        <title>WGS of actinomycetes isolated from Thailand.</title>
        <authorList>
            <person name="Thawai C."/>
        </authorList>
    </citation>
    <scope>NUCLEOTIDE SEQUENCE [LARGE SCALE GENOMIC DNA]</scope>
    <source>
        <strain evidence="8 9">NBRC 13905</strain>
    </source>
</reference>
<organism evidence="8 9">
    <name type="scientific">Streptomyces thermoviolaceus subsp. thermoviolaceus</name>
    <dbReference type="NCBI Taxonomy" id="66860"/>
    <lineage>
        <taxon>Bacteria</taxon>
        <taxon>Bacillati</taxon>
        <taxon>Actinomycetota</taxon>
        <taxon>Actinomycetes</taxon>
        <taxon>Kitasatosporales</taxon>
        <taxon>Streptomycetaceae</taxon>
        <taxon>Streptomyces</taxon>
    </lineage>
</organism>
<feature type="transmembrane region" description="Helical" evidence="6">
    <location>
        <begin position="255"/>
        <end position="276"/>
    </location>
</feature>
<evidence type="ECO:0000256" key="6">
    <source>
        <dbReference type="SAM" id="Phobius"/>
    </source>
</evidence>
<evidence type="ECO:0000256" key="1">
    <source>
        <dbReference type="ARBA" id="ARBA00004141"/>
    </source>
</evidence>
<feature type="transmembrane region" description="Helical" evidence="6">
    <location>
        <begin position="153"/>
        <end position="174"/>
    </location>
</feature>
<evidence type="ECO:0000256" key="2">
    <source>
        <dbReference type="ARBA" id="ARBA00022692"/>
    </source>
</evidence>
<feature type="transmembrane region" description="Helical" evidence="6">
    <location>
        <begin position="103"/>
        <end position="122"/>
    </location>
</feature>
<feature type="compositionally biased region" description="Basic and acidic residues" evidence="5">
    <location>
        <begin position="84"/>
        <end position="100"/>
    </location>
</feature>
<dbReference type="GO" id="GO:0016874">
    <property type="term" value="F:ligase activity"/>
    <property type="evidence" value="ECO:0007669"/>
    <property type="project" value="UniProtKB-KW"/>
</dbReference>
<evidence type="ECO:0000256" key="3">
    <source>
        <dbReference type="ARBA" id="ARBA00022989"/>
    </source>
</evidence>
<evidence type="ECO:0000313" key="8">
    <source>
        <dbReference type="EMBL" id="NJP13967.1"/>
    </source>
</evidence>
<evidence type="ECO:0000259" key="7">
    <source>
        <dbReference type="Pfam" id="PF04932"/>
    </source>
</evidence>